<protein>
    <submittedName>
        <fullName evidence="1">Uncharacterized protein</fullName>
    </submittedName>
</protein>
<proteinExistence type="predicted"/>
<dbReference type="Gene3D" id="2.60.120.10">
    <property type="entry name" value="Jelly Rolls"/>
    <property type="match status" value="1"/>
</dbReference>
<evidence type="ECO:0000313" key="2">
    <source>
        <dbReference type="Proteomes" id="UP000238322"/>
    </source>
</evidence>
<dbReference type="SUPFAM" id="SSF51182">
    <property type="entry name" value="RmlC-like cupins"/>
    <property type="match status" value="1"/>
</dbReference>
<dbReference type="Proteomes" id="UP000238322">
    <property type="component" value="Unassembled WGS sequence"/>
</dbReference>
<organism evidence="1 2">
    <name type="scientific">Blastopirellula marina</name>
    <dbReference type="NCBI Taxonomy" id="124"/>
    <lineage>
        <taxon>Bacteria</taxon>
        <taxon>Pseudomonadati</taxon>
        <taxon>Planctomycetota</taxon>
        <taxon>Planctomycetia</taxon>
        <taxon>Pirellulales</taxon>
        <taxon>Pirellulaceae</taxon>
        <taxon>Blastopirellula</taxon>
    </lineage>
</organism>
<evidence type="ECO:0000313" key="1">
    <source>
        <dbReference type="EMBL" id="PQO35000.1"/>
    </source>
</evidence>
<dbReference type="InterPro" id="IPR014710">
    <property type="entry name" value="RmlC-like_jellyroll"/>
</dbReference>
<dbReference type="InterPro" id="IPR011051">
    <property type="entry name" value="RmlC_Cupin_sf"/>
</dbReference>
<dbReference type="AlphaFoldDB" id="A0A2S8FSH2"/>
<dbReference type="EMBL" id="PUHY01000010">
    <property type="protein sequence ID" value="PQO35000.1"/>
    <property type="molecule type" value="Genomic_DNA"/>
</dbReference>
<name>A0A2S8FSH2_9BACT</name>
<reference evidence="1 2" key="1">
    <citation type="submission" date="2018-02" db="EMBL/GenBank/DDBJ databases">
        <title>Comparative genomes isolates from brazilian mangrove.</title>
        <authorList>
            <person name="Araujo J.E."/>
            <person name="Taketani R.G."/>
            <person name="Silva M.C.P."/>
            <person name="Loureco M.V."/>
            <person name="Andreote F.D."/>
        </authorList>
    </citation>
    <scope>NUCLEOTIDE SEQUENCE [LARGE SCALE GENOMIC DNA]</scope>
    <source>
        <strain evidence="1 2">Hex-1 MGV</strain>
    </source>
</reference>
<dbReference type="OrthoDB" id="103089at2"/>
<comment type="caution">
    <text evidence="1">The sequence shown here is derived from an EMBL/GenBank/DDBJ whole genome shotgun (WGS) entry which is preliminary data.</text>
</comment>
<gene>
    <name evidence="1" type="ORF">C5Y83_16105</name>
</gene>
<sequence length="442" mass="49223">MSTSPAILAEKLHEYPQQDVIDGSGDGIAAVLENCLNKSGGVLQLLHRYAGRTFCSPGKRLRLEEKSYYPDYMGGTGLDEIWMCCTVPIVTGVIDTRTNKAPFREGEAHVLTPEGQVIALQDLITANPEAVMGEKVTAFSKEMFGKPTWPIVSKKFDNLNPIPDHLHWAKWEVYDINSYDNPGVCPSHYHTTAMGLYPFVTKDQFLACMKQYGKGEYNGIRHLAPHTMMKLDDGFVMPNGVLHSPTDLCTHELHVTMDEHFLAEDVTLDGRISAEAAFYACREEDYPKSKHEDWDYLVEQFDFSANQDPDFVMKNSRPAITSEEFCADGVDAKWIVYGELLGEQKCSILRLILQPGAKTNFRPECPTMFHTNGGSGRVGKLEVKYHQDMVLGELYPEIGFITQTALNSGGVEIENTGTEPLVLTFDFPQNAHSKTPGLAAAK</sequence>
<accession>A0A2S8FSH2</accession>
<dbReference type="RefSeq" id="WP_105330730.1">
    <property type="nucleotide sequence ID" value="NZ_PUHY01000010.1"/>
</dbReference>